<proteinExistence type="predicted"/>
<dbReference type="RefSeq" id="WP_305026152.1">
    <property type="nucleotide sequence ID" value="NZ_JAUQTB010000047.1"/>
</dbReference>
<evidence type="ECO:0000259" key="1">
    <source>
        <dbReference type="Pfam" id="PF01609"/>
    </source>
</evidence>
<dbReference type="Proteomes" id="UP001240171">
    <property type="component" value="Unassembled WGS sequence"/>
</dbReference>
<dbReference type="Pfam" id="PF01609">
    <property type="entry name" value="DDE_Tnp_1"/>
    <property type="match status" value="1"/>
</dbReference>
<evidence type="ECO:0000313" key="4">
    <source>
        <dbReference type="Proteomes" id="UP001240171"/>
    </source>
</evidence>
<comment type="caution">
    <text evidence="3">The sequence shown here is derived from an EMBL/GenBank/DDBJ whole genome shotgun (WGS) entry which is preliminary data.</text>
</comment>
<feature type="domain" description="Insertion element IS402-like" evidence="2">
    <location>
        <begin position="8"/>
        <end position="80"/>
    </location>
</feature>
<dbReference type="PANTHER" id="PTHR30007">
    <property type="entry name" value="PHP DOMAIN PROTEIN"/>
    <property type="match status" value="1"/>
</dbReference>
<dbReference type="NCBIfam" id="NF033580">
    <property type="entry name" value="transpos_IS5_3"/>
    <property type="match status" value="1"/>
</dbReference>
<organism evidence="3 4">
    <name type="scientific">Paenibacillus lacisoli</name>
    <dbReference type="NCBI Taxonomy" id="3064525"/>
    <lineage>
        <taxon>Bacteria</taxon>
        <taxon>Bacillati</taxon>
        <taxon>Bacillota</taxon>
        <taxon>Bacilli</taxon>
        <taxon>Bacillales</taxon>
        <taxon>Paenibacillaceae</taxon>
        <taxon>Paenibacillus</taxon>
    </lineage>
</organism>
<accession>A0ABT9CI17</accession>
<feature type="domain" description="Transposase IS4-like" evidence="1">
    <location>
        <begin position="93"/>
        <end position="204"/>
    </location>
</feature>
<dbReference type="Pfam" id="PF13340">
    <property type="entry name" value="DUF4096"/>
    <property type="match status" value="1"/>
</dbReference>
<protein>
    <submittedName>
        <fullName evidence="3">IS5 family transposase</fullName>
    </submittedName>
</protein>
<dbReference type="InterPro" id="IPR025161">
    <property type="entry name" value="IS402-like_dom"/>
</dbReference>
<evidence type="ECO:0000259" key="2">
    <source>
        <dbReference type="Pfam" id="PF13340"/>
    </source>
</evidence>
<keyword evidence="4" id="KW-1185">Reference proteome</keyword>
<dbReference type="InterPro" id="IPR002559">
    <property type="entry name" value="Transposase_11"/>
</dbReference>
<sequence>MSQRRYEISDEQWDQIKDMFPPYTTGRPSKLNERIMFNAFLWIARSGAAWRDLPEERYGSWKTVYSRFCKWRDSGLLVAIFQALQVEPDFENLSIDSTSVKAHQHCAGGKKNADGHEVNQHIGVSRGGKTTKLHTVVDGLGNPLAFLLTGGQVYDSVPAIELLQELDITGSHILGDKAYGSEAIRNWITAKQASYTIPPKANSQNPWNVDWYRYKERHVVECFFNKIKHFRRVATRYDKLAKSFLAFVYVAAIFKLTQ</sequence>
<name>A0ABT9CI17_9BACL</name>
<evidence type="ECO:0000313" key="3">
    <source>
        <dbReference type="EMBL" id="MDO7908930.1"/>
    </source>
</evidence>
<dbReference type="PANTHER" id="PTHR30007:SF0">
    <property type="entry name" value="TRANSPOSASE"/>
    <property type="match status" value="1"/>
</dbReference>
<reference evidence="3 4" key="1">
    <citation type="submission" date="2023-07" db="EMBL/GenBank/DDBJ databases">
        <title>Paenibacillus sp. JX-17 nov. isolated from soil.</title>
        <authorList>
            <person name="Wan Y."/>
            <person name="Liu B."/>
        </authorList>
    </citation>
    <scope>NUCLEOTIDE SEQUENCE [LARGE SCALE GENOMIC DNA]</scope>
    <source>
        <strain evidence="3 4">JX-17</strain>
    </source>
</reference>
<dbReference type="EMBL" id="JAUQTB010000047">
    <property type="protein sequence ID" value="MDO7908930.1"/>
    <property type="molecule type" value="Genomic_DNA"/>
</dbReference>
<gene>
    <name evidence="3" type="ORF">Q5741_21440</name>
</gene>